<protein>
    <recommendedName>
        <fullName evidence="1">N-acetyltransferase domain-containing protein</fullName>
    </recommendedName>
</protein>
<keyword evidence="3" id="KW-1185">Reference proteome</keyword>
<accession>A0ABR2VRR4</accession>
<organism evidence="2 3">
    <name type="scientific">Basidiobolus ranarum</name>
    <dbReference type="NCBI Taxonomy" id="34480"/>
    <lineage>
        <taxon>Eukaryota</taxon>
        <taxon>Fungi</taxon>
        <taxon>Fungi incertae sedis</taxon>
        <taxon>Zoopagomycota</taxon>
        <taxon>Entomophthoromycotina</taxon>
        <taxon>Basidiobolomycetes</taxon>
        <taxon>Basidiobolales</taxon>
        <taxon>Basidiobolaceae</taxon>
        <taxon>Basidiobolus</taxon>
    </lineage>
</organism>
<evidence type="ECO:0000259" key="1">
    <source>
        <dbReference type="PROSITE" id="PS51186"/>
    </source>
</evidence>
<comment type="caution">
    <text evidence="2">The sequence shown here is derived from an EMBL/GenBank/DDBJ whole genome shotgun (WGS) entry which is preliminary data.</text>
</comment>
<proteinExistence type="predicted"/>
<evidence type="ECO:0000313" key="3">
    <source>
        <dbReference type="Proteomes" id="UP001479436"/>
    </source>
</evidence>
<dbReference type="SUPFAM" id="SSF55729">
    <property type="entry name" value="Acyl-CoA N-acyltransferases (Nat)"/>
    <property type="match status" value="1"/>
</dbReference>
<dbReference type="InterPro" id="IPR000182">
    <property type="entry name" value="GNAT_dom"/>
</dbReference>
<dbReference type="EMBL" id="JASJQH010008096">
    <property type="protein sequence ID" value="KAK9695273.1"/>
    <property type="molecule type" value="Genomic_DNA"/>
</dbReference>
<sequence length="221" mass="24999">MLSMTPSVEPMPPTVNNITVRMALPSDALPVAELQLEVYRIAYAHILPHSYLNSDTLYSELLTKREKYYGAKYSPEAVFLVCSTEAGVDDPTLSSVGAICEAGPIRAYPGLEGIENFDPSNTLELWTNYVHRSYQGRGVGQRLFIATVEAAVEKFPQYAGRMMVITFEQNTGGRRFYEKMGGKLFGILPNYPIEGQEYPVACYEWRDMTQWLERWRSSLSK</sequence>
<dbReference type="Pfam" id="PF00583">
    <property type="entry name" value="Acetyltransf_1"/>
    <property type="match status" value="1"/>
</dbReference>
<name>A0ABR2VRR4_9FUNG</name>
<gene>
    <name evidence="2" type="ORF">K7432_013056</name>
</gene>
<dbReference type="Proteomes" id="UP001479436">
    <property type="component" value="Unassembled WGS sequence"/>
</dbReference>
<dbReference type="PROSITE" id="PS51186">
    <property type="entry name" value="GNAT"/>
    <property type="match status" value="1"/>
</dbReference>
<dbReference type="Gene3D" id="3.40.630.30">
    <property type="match status" value="1"/>
</dbReference>
<evidence type="ECO:0000313" key="2">
    <source>
        <dbReference type="EMBL" id="KAK9695273.1"/>
    </source>
</evidence>
<feature type="domain" description="N-acetyltransferase" evidence="1">
    <location>
        <begin position="18"/>
        <end position="209"/>
    </location>
</feature>
<dbReference type="InterPro" id="IPR016181">
    <property type="entry name" value="Acyl_CoA_acyltransferase"/>
</dbReference>
<dbReference type="CDD" id="cd04301">
    <property type="entry name" value="NAT_SF"/>
    <property type="match status" value="1"/>
</dbReference>
<reference evidence="2 3" key="1">
    <citation type="submission" date="2023-04" db="EMBL/GenBank/DDBJ databases">
        <title>Genome of Basidiobolus ranarum AG-B5.</title>
        <authorList>
            <person name="Stajich J.E."/>
            <person name="Carter-House D."/>
            <person name="Gryganskyi A."/>
        </authorList>
    </citation>
    <scope>NUCLEOTIDE SEQUENCE [LARGE SCALE GENOMIC DNA]</scope>
    <source>
        <strain evidence="2 3">AG-B5</strain>
    </source>
</reference>